<evidence type="ECO:0000256" key="1">
    <source>
        <dbReference type="ARBA" id="ARBA00006484"/>
    </source>
</evidence>
<dbReference type="EMBL" id="WHNX01000007">
    <property type="protein sequence ID" value="MPW25341.1"/>
    <property type="molecule type" value="Genomic_DNA"/>
</dbReference>
<dbReference type="NCBIfam" id="NF005559">
    <property type="entry name" value="PRK07231.1"/>
    <property type="match status" value="1"/>
</dbReference>
<dbReference type="InterPro" id="IPR036291">
    <property type="entry name" value="NAD(P)-bd_dom_sf"/>
</dbReference>
<keyword evidence="4" id="KW-1185">Reference proteome</keyword>
<name>A0A6A7K7L7_9FIRM</name>
<evidence type="ECO:0000313" key="3">
    <source>
        <dbReference type="EMBL" id="MPW25341.1"/>
    </source>
</evidence>
<dbReference type="PRINTS" id="PR00080">
    <property type="entry name" value="SDRFAMILY"/>
</dbReference>
<accession>A0A6A7K7L7</accession>
<dbReference type="Pfam" id="PF13561">
    <property type="entry name" value="adh_short_C2"/>
    <property type="match status" value="1"/>
</dbReference>
<gene>
    <name evidence="3" type="ORF">GC105_06030</name>
</gene>
<keyword evidence="2 3" id="KW-0560">Oxidoreductase</keyword>
<dbReference type="AlphaFoldDB" id="A0A6A7K7L7"/>
<dbReference type="SUPFAM" id="SSF51735">
    <property type="entry name" value="NAD(P)-binding Rossmann-fold domains"/>
    <property type="match status" value="1"/>
</dbReference>
<evidence type="ECO:0000256" key="2">
    <source>
        <dbReference type="ARBA" id="ARBA00023002"/>
    </source>
</evidence>
<dbReference type="PANTHER" id="PTHR43639:SF1">
    <property type="entry name" value="SHORT-CHAIN DEHYDROGENASE_REDUCTASE FAMILY PROTEIN"/>
    <property type="match status" value="1"/>
</dbReference>
<evidence type="ECO:0000313" key="4">
    <source>
        <dbReference type="Proteomes" id="UP000440004"/>
    </source>
</evidence>
<dbReference type="RefSeq" id="WP_152802743.1">
    <property type="nucleotide sequence ID" value="NZ_WHNX01000007.1"/>
</dbReference>
<protein>
    <submittedName>
        <fullName evidence="3">Glucose 1-dehydrogenase</fullName>
        <ecNumber evidence="3">1.1.1.47</ecNumber>
    </submittedName>
</protein>
<proteinExistence type="inferred from homology"/>
<dbReference type="PANTHER" id="PTHR43639">
    <property type="entry name" value="OXIDOREDUCTASE, SHORT-CHAIN DEHYDROGENASE/REDUCTASE FAMILY (AFU_ORTHOLOGUE AFUA_5G02870)"/>
    <property type="match status" value="1"/>
</dbReference>
<dbReference type="Gene3D" id="3.40.50.720">
    <property type="entry name" value="NAD(P)-binding Rossmann-like Domain"/>
    <property type="match status" value="1"/>
</dbReference>
<dbReference type="GO" id="GO:0008206">
    <property type="term" value="P:bile acid metabolic process"/>
    <property type="evidence" value="ECO:0007669"/>
    <property type="project" value="UniProtKB-ARBA"/>
</dbReference>
<reference evidence="3 4" key="1">
    <citation type="submission" date="2019-10" db="EMBL/GenBank/DDBJ databases">
        <title>Alkalibaculum tamaniensis sp.nov., a new alkaliphilic acetogen, isolated on methoxylated aromatics from a mud volcano.</title>
        <authorList>
            <person name="Khomyakova M.A."/>
            <person name="Merkel A.Y."/>
            <person name="Bonch-Osmolovskaya E.A."/>
            <person name="Slobodkin A.I."/>
        </authorList>
    </citation>
    <scope>NUCLEOTIDE SEQUENCE [LARGE SCALE GENOMIC DNA]</scope>
    <source>
        <strain evidence="3 4">M08DMB</strain>
    </source>
</reference>
<dbReference type="InterPro" id="IPR002347">
    <property type="entry name" value="SDR_fam"/>
</dbReference>
<dbReference type="Proteomes" id="UP000440004">
    <property type="component" value="Unassembled WGS sequence"/>
</dbReference>
<dbReference type="PRINTS" id="PR00081">
    <property type="entry name" value="GDHRDH"/>
</dbReference>
<comment type="similarity">
    <text evidence="1">Belongs to the short-chain dehydrogenases/reductases (SDR) family.</text>
</comment>
<comment type="caution">
    <text evidence="3">The sequence shown here is derived from an EMBL/GenBank/DDBJ whole genome shotgun (WGS) entry which is preliminary data.</text>
</comment>
<organism evidence="3 4">
    <name type="scientific">Alkalibaculum sporogenes</name>
    <dbReference type="NCBI Taxonomy" id="2655001"/>
    <lineage>
        <taxon>Bacteria</taxon>
        <taxon>Bacillati</taxon>
        <taxon>Bacillota</taxon>
        <taxon>Clostridia</taxon>
        <taxon>Eubacteriales</taxon>
        <taxon>Eubacteriaceae</taxon>
        <taxon>Alkalibaculum</taxon>
    </lineage>
</organism>
<dbReference type="GO" id="GO:0047936">
    <property type="term" value="F:glucose 1-dehydrogenase [NAD(P)+] activity"/>
    <property type="evidence" value="ECO:0007669"/>
    <property type="project" value="UniProtKB-EC"/>
</dbReference>
<sequence>MLLLNKVAIVTGGAKGIGKAIVEEFASNGANIMINYNTSHKEAIDLKEKLELKYHVEICIKQGDISIPQESIDLVETTIKHFGKIDILINNAGAGLSLPSAFDVKDVDFCRVIDVNLKATFNCSMEVIKHMVKQGSGKIISISTSAVNQPRGGTVAYTASKAGIELIMNSLAQEFGPSGINLNIVAPGPTETEMLNQFFTLERKKQVENEIPLRRMAKPEDIAKATLFLSSSMADYITGQKIVVDGGRTIR</sequence>
<dbReference type="EC" id="1.1.1.47" evidence="3"/>
<dbReference type="FunFam" id="3.40.50.720:FF:000084">
    <property type="entry name" value="Short-chain dehydrogenase reductase"/>
    <property type="match status" value="1"/>
</dbReference>